<dbReference type="Pfam" id="PF08240">
    <property type="entry name" value="ADH_N"/>
    <property type="match status" value="1"/>
</dbReference>
<keyword evidence="2" id="KW-0560">Oxidoreductase</keyword>
<evidence type="ECO:0000313" key="5">
    <source>
        <dbReference type="Proteomes" id="UP000550501"/>
    </source>
</evidence>
<evidence type="ECO:0000313" key="4">
    <source>
        <dbReference type="EMBL" id="MBB2989377.1"/>
    </source>
</evidence>
<dbReference type="GO" id="GO:0008270">
    <property type="term" value="F:zinc ion binding"/>
    <property type="evidence" value="ECO:0007669"/>
    <property type="project" value="InterPro"/>
</dbReference>
<dbReference type="RefSeq" id="WP_183466682.1">
    <property type="nucleotide sequence ID" value="NZ_JACHVU010000002.1"/>
</dbReference>
<dbReference type="InterPro" id="IPR011032">
    <property type="entry name" value="GroES-like_sf"/>
</dbReference>
<evidence type="ECO:0000256" key="2">
    <source>
        <dbReference type="RuleBase" id="RU364000"/>
    </source>
</evidence>
<reference evidence="4 5" key="1">
    <citation type="submission" date="2020-08" db="EMBL/GenBank/DDBJ databases">
        <title>The Agave Microbiome: Exploring the role of microbial communities in plant adaptations to desert environments.</title>
        <authorList>
            <person name="Partida-Martinez L.P."/>
        </authorList>
    </citation>
    <scope>NUCLEOTIDE SEQUENCE [LARGE SCALE GENOMIC DNA]</scope>
    <source>
        <strain evidence="4 5">AT2.18</strain>
    </source>
</reference>
<dbReference type="Pfam" id="PF13602">
    <property type="entry name" value="ADH_zinc_N_2"/>
    <property type="match status" value="1"/>
</dbReference>
<dbReference type="InterPro" id="IPR020843">
    <property type="entry name" value="ER"/>
</dbReference>
<sequence>MTAIGAFAADSLDESLRDVTVDVPELRARDVLVRVLAVSVNPADWKVRQGLQPSDEPTILGYDAAGVVEAVGPEVTTLHVGDEVWYAGDATRPGSNAELQAVDERIVSRKPASLSFADAAALPLTTITAWESLFDRFGLTRESTGDLLVLGAAGGVGSIMIQLAKALTGMRVIATASRDESREWAQRMGADLVVDHHHLREQTLAAVPDGVDYLFSPHSKDNIDDYAAIVKPFGHIAAIDEPPGLDLLPLKAKSIAWHWELMFTRPRFETPDMIEQQRLLAATAELVDQGTLRTTVTKTIDDFSAAGLREAHRDVESGHMVGKVVITR</sequence>
<dbReference type="PANTHER" id="PTHR44154">
    <property type="entry name" value="QUINONE OXIDOREDUCTASE"/>
    <property type="match status" value="1"/>
</dbReference>
<evidence type="ECO:0000259" key="3">
    <source>
        <dbReference type="SMART" id="SM00829"/>
    </source>
</evidence>
<accession>A0A839Q0V4</accession>
<keyword evidence="2" id="KW-0862">Zinc</keyword>
<organism evidence="4 5">
    <name type="scientific">Mycolicibacterium iranicum</name>
    <name type="common">Mycobacterium iranicum</name>
    <dbReference type="NCBI Taxonomy" id="912594"/>
    <lineage>
        <taxon>Bacteria</taxon>
        <taxon>Bacillati</taxon>
        <taxon>Actinomycetota</taxon>
        <taxon>Actinomycetes</taxon>
        <taxon>Mycobacteriales</taxon>
        <taxon>Mycobacteriaceae</taxon>
        <taxon>Mycolicibacterium</taxon>
    </lineage>
</organism>
<feature type="domain" description="Enoyl reductase (ER)" evidence="3">
    <location>
        <begin position="11"/>
        <end position="326"/>
    </location>
</feature>
<name>A0A839Q0V4_MYCIR</name>
<dbReference type="PANTHER" id="PTHR44154:SF1">
    <property type="entry name" value="QUINONE OXIDOREDUCTASE"/>
    <property type="match status" value="1"/>
</dbReference>
<dbReference type="InterPro" id="IPR013154">
    <property type="entry name" value="ADH-like_N"/>
</dbReference>
<comment type="caution">
    <text evidence="4">The sequence shown here is derived from an EMBL/GenBank/DDBJ whole genome shotgun (WGS) entry which is preliminary data.</text>
</comment>
<dbReference type="Gene3D" id="3.90.180.10">
    <property type="entry name" value="Medium-chain alcohol dehydrogenases, catalytic domain"/>
    <property type="match status" value="1"/>
</dbReference>
<keyword evidence="5" id="KW-1185">Reference proteome</keyword>
<dbReference type="GO" id="GO:0016491">
    <property type="term" value="F:oxidoreductase activity"/>
    <property type="evidence" value="ECO:0007669"/>
    <property type="project" value="UniProtKB-KW"/>
</dbReference>
<dbReference type="Gene3D" id="3.40.50.720">
    <property type="entry name" value="NAD(P)-binding Rossmann-like Domain"/>
    <property type="match status" value="1"/>
</dbReference>
<proteinExistence type="inferred from homology"/>
<dbReference type="InterPro" id="IPR036291">
    <property type="entry name" value="NAD(P)-bd_dom_sf"/>
</dbReference>
<dbReference type="Proteomes" id="UP000550501">
    <property type="component" value="Unassembled WGS sequence"/>
</dbReference>
<dbReference type="EMBL" id="JACHVU010000002">
    <property type="protein sequence ID" value="MBB2989377.1"/>
    <property type="molecule type" value="Genomic_DNA"/>
</dbReference>
<dbReference type="SUPFAM" id="SSF51735">
    <property type="entry name" value="NAD(P)-binding Rossmann-fold domains"/>
    <property type="match status" value="1"/>
</dbReference>
<comment type="similarity">
    <text evidence="2">Belongs to the zinc-containing alcohol dehydrogenase family. Quinone oxidoreductase subfamily.</text>
</comment>
<evidence type="ECO:0000256" key="1">
    <source>
        <dbReference type="ARBA" id="ARBA00022857"/>
    </source>
</evidence>
<dbReference type="CDD" id="cd08252">
    <property type="entry name" value="AL_MDR"/>
    <property type="match status" value="1"/>
</dbReference>
<dbReference type="SMART" id="SM00829">
    <property type="entry name" value="PKS_ER"/>
    <property type="match status" value="1"/>
</dbReference>
<dbReference type="InterPro" id="IPR051603">
    <property type="entry name" value="Zinc-ADH_QOR/CCCR"/>
</dbReference>
<protein>
    <recommendedName>
        <fullName evidence="2">Zinc-type alcohol dehydrogenase-like protein</fullName>
    </recommendedName>
</protein>
<keyword evidence="1" id="KW-0521">NADP</keyword>
<dbReference type="SUPFAM" id="SSF50129">
    <property type="entry name" value="GroES-like"/>
    <property type="match status" value="1"/>
</dbReference>
<keyword evidence="2" id="KW-0479">Metal-binding</keyword>
<dbReference type="InterPro" id="IPR014182">
    <property type="entry name" value="ADH_Zn_typ-1"/>
</dbReference>
<gene>
    <name evidence="4" type="ORF">FHR72_000840</name>
</gene>
<dbReference type="AlphaFoldDB" id="A0A839Q0V4"/>
<dbReference type="NCBIfam" id="TIGR02817">
    <property type="entry name" value="adh_fam_1"/>
    <property type="match status" value="1"/>
</dbReference>